<accession>A0A1S1Q7Z6</accession>
<dbReference type="OrthoDB" id="3208562at2"/>
<organism evidence="2 3">
    <name type="scientific">Parafrankia colletiae</name>
    <dbReference type="NCBI Taxonomy" id="573497"/>
    <lineage>
        <taxon>Bacteria</taxon>
        <taxon>Bacillati</taxon>
        <taxon>Actinomycetota</taxon>
        <taxon>Actinomycetes</taxon>
        <taxon>Frankiales</taxon>
        <taxon>Frankiaceae</taxon>
        <taxon>Parafrankia</taxon>
    </lineage>
</organism>
<sequence>MLRRAVCAFDDRASLAAEIHTLDALVSAMKRRQWLTADESLALHAALTALLPGLHGRPVLRHGAATEPARPVRRRPECVPALLRALPTARAQPDPVLDELVAALTTPAGVRTDRTELRDALDSLVSRVPRAPALDAATSVEQFELHLVSCVQAAQGRILGLAVTAADPTAAVLWVLLDSIRDGAWLTEASLEGLRDELFPPAARAGANLPIGPAAIGPQLDPEVAERVLAAANQVIADLRRDLAELHEDLATATAEELAWAADLAVDALSALSRQVLSPGQGDARVQSAVTRLRTTVIRAMADDDGSGRIIRPDGTDETRRERSAAAQETIDELAWRIRTAPTSAGLTILVADAIAALLERLDTPVSVDDLDAALQQRWPDDQ</sequence>
<gene>
    <name evidence="2" type="ORF">CC117_28990</name>
</gene>
<keyword evidence="3" id="KW-1185">Reference proteome</keyword>
<proteinExistence type="predicted"/>
<evidence type="ECO:0000256" key="1">
    <source>
        <dbReference type="SAM" id="Coils"/>
    </source>
</evidence>
<evidence type="ECO:0000313" key="2">
    <source>
        <dbReference type="EMBL" id="OHV29601.1"/>
    </source>
</evidence>
<evidence type="ECO:0000313" key="3">
    <source>
        <dbReference type="Proteomes" id="UP000179627"/>
    </source>
</evidence>
<name>A0A1S1Q7Z6_9ACTN</name>
<comment type="caution">
    <text evidence="2">The sequence shown here is derived from an EMBL/GenBank/DDBJ whole genome shotgun (WGS) entry which is preliminary data.</text>
</comment>
<protein>
    <submittedName>
        <fullName evidence="2">Uncharacterized protein</fullName>
    </submittedName>
</protein>
<dbReference type="EMBL" id="MBLM01000161">
    <property type="protein sequence ID" value="OHV29601.1"/>
    <property type="molecule type" value="Genomic_DNA"/>
</dbReference>
<keyword evidence="1" id="KW-0175">Coiled coil</keyword>
<feature type="coiled-coil region" evidence="1">
    <location>
        <begin position="229"/>
        <end position="256"/>
    </location>
</feature>
<dbReference type="Proteomes" id="UP000179627">
    <property type="component" value="Unassembled WGS sequence"/>
</dbReference>
<dbReference type="AlphaFoldDB" id="A0A1S1Q7Z6"/>
<reference evidence="3" key="1">
    <citation type="submission" date="2016-07" db="EMBL/GenBank/DDBJ databases">
        <title>Sequence Frankia sp. strain CcI1.17.</title>
        <authorList>
            <person name="Ghodhbane-Gtari F."/>
            <person name="Swanson E."/>
            <person name="Gueddou A."/>
            <person name="Morris K."/>
            <person name="Hezbri K."/>
            <person name="Ktari A."/>
            <person name="Nouioui I."/>
            <person name="Abebe-Akele F."/>
            <person name="Simpson S."/>
            <person name="Thomas K."/>
            <person name="Gtari M."/>
            <person name="Tisa L.S."/>
            <person name="Hurst S."/>
        </authorList>
    </citation>
    <scope>NUCLEOTIDE SEQUENCE [LARGE SCALE GENOMIC DNA]</scope>
    <source>
        <strain evidence="3">Cc1.17</strain>
    </source>
</reference>